<dbReference type="Gene3D" id="3.40.640.10">
    <property type="entry name" value="Type I PLP-dependent aspartate aminotransferase-like (Major domain)"/>
    <property type="match status" value="1"/>
</dbReference>
<comment type="caution">
    <text evidence="8">The sequence shown here is derived from an EMBL/GenBank/DDBJ whole genome shotgun (WGS) entry which is preliminary data.</text>
</comment>
<accession>A0A9D1PES5</accession>
<dbReference type="InterPro" id="IPR010969">
    <property type="entry name" value="Cys_dSase-rel_unknwn_funct"/>
</dbReference>
<organism evidence="8 9">
    <name type="scientific">Candidatus Blautia stercorigallinarum</name>
    <dbReference type="NCBI Taxonomy" id="2838501"/>
    <lineage>
        <taxon>Bacteria</taxon>
        <taxon>Bacillati</taxon>
        <taxon>Bacillota</taxon>
        <taxon>Clostridia</taxon>
        <taxon>Lachnospirales</taxon>
        <taxon>Lachnospiraceae</taxon>
        <taxon>Blautia</taxon>
    </lineage>
</organism>
<keyword evidence="8" id="KW-0032">Aminotransferase</keyword>
<dbReference type="InterPro" id="IPR015424">
    <property type="entry name" value="PyrdxlP-dep_Trfase"/>
</dbReference>
<name>A0A9D1PES5_9FIRM</name>
<dbReference type="Gene3D" id="3.90.1150.10">
    <property type="entry name" value="Aspartate Aminotransferase, domain 1"/>
    <property type="match status" value="1"/>
</dbReference>
<dbReference type="InterPro" id="IPR000192">
    <property type="entry name" value="Aminotrans_V_dom"/>
</dbReference>
<keyword evidence="4" id="KW-0663">Pyridoxal phosphate</keyword>
<keyword evidence="8" id="KW-0808">Transferase</keyword>
<dbReference type="PANTHER" id="PTHR43586:SF4">
    <property type="entry name" value="ISOPENICILLIN N EPIMERASE"/>
    <property type="match status" value="1"/>
</dbReference>
<evidence type="ECO:0000256" key="2">
    <source>
        <dbReference type="ARBA" id="ARBA00010447"/>
    </source>
</evidence>
<reference evidence="8" key="2">
    <citation type="submission" date="2021-04" db="EMBL/GenBank/DDBJ databases">
        <authorList>
            <person name="Gilroy R."/>
        </authorList>
    </citation>
    <scope>NUCLEOTIDE SEQUENCE</scope>
    <source>
        <strain evidence="8">CHK195-9823</strain>
    </source>
</reference>
<dbReference type="PROSITE" id="PS00595">
    <property type="entry name" value="AA_TRANSFER_CLASS_5"/>
    <property type="match status" value="1"/>
</dbReference>
<protein>
    <recommendedName>
        <fullName evidence="3">cysteine desulfurase</fullName>
        <ecNumber evidence="3">2.8.1.7</ecNumber>
    </recommendedName>
</protein>
<comment type="catalytic activity">
    <reaction evidence="5">
        <text>(sulfur carrier)-H + L-cysteine = (sulfur carrier)-SH + L-alanine</text>
        <dbReference type="Rhea" id="RHEA:43892"/>
        <dbReference type="Rhea" id="RHEA-COMP:14737"/>
        <dbReference type="Rhea" id="RHEA-COMP:14739"/>
        <dbReference type="ChEBI" id="CHEBI:29917"/>
        <dbReference type="ChEBI" id="CHEBI:35235"/>
        <dbReference type="ChEBI" id="CHEBI:57972"/>
        <dbReference type="ChEBI" id="CHEBI:64428"/>
        <dbReference type="EC" id="2.8.1.7"/>
    </reaction>
</comment>
<evidence type="ECO:0000256" key="6">
    <source>
        <dbReference type="RuleBase" id="RU004504"/>
    </source>
</evidence>
<feature type="domain" description="Aminotransferase class V" evidence="7">
    <location>
        <begin position="2"/>
        <end position="365"/>
    </location>
</feature>
<comment type="similarity">
    <text evidence="2">Belongs to the class-V pyridoxal-phosphate-dependent aminotransferase family. Csd subfamily.</text>
</comment>
<evidence type="ECO:0000256" key="3">
    <source>
        <dbReference type="ARBA" id="ARBA00012239"/>
    </source>
</evidence>
<evidence type="ECO:0000313" key="8">
    <source>
        <dbReference type="EMBL" id="HIV39027.1"/>
    </source>
</evidence>
<dbReference type="EC" id="2.8.1.7" evidence="3"/>
<dbReference type="Proteomes" id="UP000886814">
    <property type="component" value="Unassembled WGS sequence"/>
</dbReference>
<evidence type="ECO:0000256" key="4">
    <source>
        <dbReference type="ARBA" id="ARBA00022898"/>
    </source>
</evidence>
<dbReference type="GO" id="GO:0031071">
    <property type="term" value="F:cysteine desulfurase activity"/>
    <property type="evidence" value="ECO:0007669"/>
    <property type="project" value="UniProtKB-EC"/>
</dbReference>
<evidence type="ECO:0000259" key="7">
    <source>
        <dbReference type="Pfam" id="PF00266"/>
    </source>
</evidence>
<evidence type="ECO:0000256" key="5">
    <source>
        <dbReference type="ARBA" id="ARBA00050776"/>
    </source>
</evidence>
<dbReference type="PIRSF" id="PIRSF005572">
    <property type="entry name" value="NifS"/>
    <property type="match status" value="1"/>
</dbReference>
<dbReference type="InterPro" id="IPR015422">
    <property type="entry name" value="PyrdxlP-dep_Trfase_small"/>
</dbReference>
<evidence type="ECO:0000256" key="1">
    <source>
        <dbReference type="ARBA" id="ARBA00001933"/>
    </source>
</evidence>
<evidence type="ECO:0000313" key="9">
    <source>
        <dbReference type="Proteomes" id="UP000886814"/>
    </source>
</evidence>
<dbReference type="InterPro" id="IPR020578">
    <property type="entry name" value="Aminotrans_V_PyrdxlP_BS"/>
</dbReference>
<dbReference type="InterPro" id="IPR016454">
    <property type="entry name" value="Cysteine_dSase"/>
</dbReference>
<proteinExistence type="inferred from homology"/>
<reference evidence="8" key="1">
    <citation type="journal article" date="2021" name="PeerJ">
        <title>Extensive microbial diversity within the chicken gut microbiome revealed by metagenomics and culture.</title>
        <authorList>
            <person name="Gilroy R."/>
            <person name="Ravi A."/>
            <person name="Getino M."/>
            <person name="Pursley I."/>
            <person name="Horton D.L."/>
            <person name="Alikhan N.F."/>
            <person name="Baker D."/>
            <person name="Gharbi K."/>
            <person name="Hall N."/>
            <person name="Watson M."/>
            <person name="Adriaenssens E.M."/>
            <person name="Foster-Nyarko E."/>
            <person name="Jarju S."/>
            <person name="Secka A."/>
            <person name="Antonio M."/>
            <person name="Oren A."/>
            <person name="Chaudhuri R.R."/>
            <person name="La Ragione R."/>
            <person name="Hildebrand F."/>
            <person name="Pallen M.J."/>
        </authorList>
    </citation>
    <scope>NUCLEOTIDE SEQUENCE</scope>
    <source>
        <strain evidence="8">CHK195-9823</strain>
    </source>
</reference>
<comment type="cofactor">
    <cofactor evidence="1 6">
        <name>pyridoxal 5'-phosphate</name>
        <dbReference type="ChEBI" id="CHEBI:597326"/>
    </cofactor>
</comment>
<dbReference type="GO" id="GO:0008483">
    <property type="term" value="F:transaminase activity"/>
    <property type="evidence" value="ECO:0007669"/>
    <property type="project" value="UniProtKB-KW"/>
</dbReference>
<dbReference type="NCBIfam" id="TIGR01977">
    <property type="entry name" value="am_tr_V_EF2568"/>
    <property type="match status" value="1"/>
</dbReference>
<sequence length="380" mass="41215">MIYLDNAATTLYKPEPVRKAVYEAMGTMGNSGRGAWGPALSASRLVYSVREKAAEFFGAWGGESVAFTGNATEALNIAISGLVKKGNHVITTQAEHNSVLRPLYRKEKEGAELTILPVDKKGNFSLEEMEKAVRENTVAVICTHASNVTGNLFPAEEIGKLCRRHGLLFVLDASQSAGEAMIDMKKMHIDVLCFTGHKGLMGPQGTGGICVDPQVKIPPFKVGGSGILSFDREHPKCMPEALEAGTLNIHGIAGLGAAFDYLKETGLERIIKHENRLGEIFYEEVRKIPGVEVYGDFSLTARTGVVSLNVAGYSSKEAGDLLAQEYEIATRAGVHCAPLIHQALGTEKRGTLRFSFSWFNTEEEICQAARAVREIVGERD</sequence>
<dbReference type="InterPro" id="IPR015421">
    <property type="entry name" value="PyrdxlP-dep_Trfase_major"/>
</dbReference>
<dbReference type="Pfam" id="PF00266">
    <property type="entry name" value="Aminotran_5"/>
    <property type="match status" value="1"/>
</dbReference>
<dbReference type="PANTHER" id="PTHR43586">
    <property type="entry name" value="CYSTEINE DESULFURASE"/>
    <property type="match status" value="1"/>
</dbReference>
<gene>
    <name evidence="8" type="ORF">H9747_08535</name>
</gene>
<dbReference type="AlphaFoldDB" id="A0A9D1PES5"/>
<dbReference type="EMBL" id="DXIQ01000053">
    <property type="protein sequence ID" value="HIV39027.1"/>
    <property type="molecule type" value="Genomic_DNA"/>
</dbReference>
<dbReference type="SUPFAM" id="SSF53383">
    <property type="entry name" value="PLP-dependent transferases"/>
    <property type="match status" value="1"/>
</dbReference>